<accession>A0A1X7URH8</accession>
<feature type="chain" id="PRO_5013050136" description="SRCR domain-containing protein" evidence="6">
    <location>
        <begin position="20"/>
        <end position="1438"/>
    </location>
</feature>
<proteinExistence type="predicted"/>
<feature type="domain" description="SRCR" evidence="7">
    <location>
        <begin position="28"/>
        <end position="125"/>
    </location>
</feature>
<organism evidence="8">
    <name type="scientific">Amphimedon queenslandica</name>
    <name type="common">Sponge</name>
    <dbReference type="NCBI Taxonomy" id="400682"/>
    <lineage>
        <taxon>Eukaryota</taxon>
        <taxon>Metazoa</taxon>
        <taxon>Porifera</taxon>
        <taxon>Demospongiae</taxon>
        <taxon>Heteroscleromorpha</taxon>
        <taxon>Haplosclerida</taxon>
        <taxon>Niphatidae</taxon>
        <taxon>Amphimedon</taxon>
    </lineage>
</organism>
<dbReference type="FunFam" id="3.10.250.10:FF:000011">
    <property type="entry name" value="Scavenger receptor class A member 5"/>
    <property type="match status" value="4"/>
</dbReference>
<evidence type="ECO:0000313" key="8">
    <source>
        <dbReference type="EnsemblMetazoa" id="Aqu2.1.29997_001"/>
    </source>
</evidence>
<feature type="disulfide bond" evidence="5">
    <location>
        <begin position="498"/>
        <end position="508"/>
    </location>
</feature>
<feature type="domain" description="SRCR" evidence="7">
    <location>
        <begin position="837"/>
        <end position="935"/>
    </location>
</feature>
<feature type="disulfide bond" evidence="5">
    <location>
        <begin position="1006"/>
        <end position="1016"/>
    </location>
</feature>
<comment type="caution">
    <text evidence="5">Lacks conserved residue(s) required for the propagation of feature annotation.</text>
</comment>
<feature type="disulfide bond" evidence="5">
    <location>
        <begin position="1407"/>
        <end position="1417"/>
    </location>
</feature>
<feature type="disulfide bond" evidence="5">
    <location>
        <begin position="397"/>
        <end position="407"/>
    </location>
</feature>
<sequence>MLWSAVLLFLSLAVVSIVAQEECPDRSLRLIGGSSTYEGRLEIYMNGEWGTICDDYFDNVDASVVCRQLGYTSGIARGSAYYGAGIGYIMLDDVGCTGSESTLTNCSYNSAHDCTHSEDVGVSCSQPLRLVGGSNSLEGRVEIFINGSWGTICDDLFENVDAAVICRQMGYTGGTARGSAYFGSGTGSILMDDIQCTGTEIALSECPHTTSHNCAHSEDAGVTCSPQIRLVGGQNSYEGRVEVFLEGAWGTVCDDYFNDIDASVVCRQVGLSGGIARGSAYYGAGTGSILMDDVSCIGTESSITSCTYTSSHNCGHYEDVGVSCAPPIRLIDGSTSQEGRVEVYINGEWGTVCDDGWDDVDAGVVCRELGFPAAGIAYSSAYFGAGTGSILLDDVACTGSEYFLTSCTHTSNHNCAHSEDAGIACTQAVRLVGGSSIYEGRVEVYANGEWGTVCDDYWDDTDAGVVCRQLGLSDSGTARSYAHFGEGTGSILMDDVMCTGSELQLMLCSHTSTHNCAHLEDAGVTCAPPLRLVGGSNSYEGRVEVYVNGVWGTVCDDGWDDTDAGVVCSQLGYSSVGVAYGSAYYGAGTGSILMDDVACTGSEGFLASCSHTSNHNCAHYEDAGVSCLSPTGSLRLVGGSSSFEGRVEVFINGEWGTVCDDLWDDTDAGVVCSQLGYSNSGTARGSAYFGQGTGSILLDDVGCTGTEISLFSCTATSSHNCGHHEDAGVTCAVPIRLTGSSSAHEGRVEILVDGAWGTVCDDFWDDTDASVVCRELGFSSAGIARGSAYFGQGTGSILMDDVQCLGTENTLSSCTHISTHNCGHSEDAGVTCLTTSIRLAGGANSYEGRVEVFVNGHWGTVCDDGFNDIDASVVCRELGLSDRGIARGSAYFGEGSGSILMDDVACTGSELNLATCSHTSSHNCGHWEDVGVVCAPQLRLVGGSSYREGRVELFIGGAWGTVCDDSWDNIDATVVCRQLGLSDGIAHGSAYFGEGTGSILIDDVACSGTESFLTSCSHITTHNCGHSEDAGVSCSSPIRLVGGASSYEGRLEVYMNGAWGTVCDDGFNDIDASVVCRELGLSDGGTARGSAYFGRGTGSILMDDVSCTGSELNITSCSYTSNHNCGHSEDVGVVCIQSLRLVGGSHDYEGRVEVYVNGEWGTVCDDGWDDTDAGVVCRQLGLVSGVAYGSAFYGAGTGSILMDDVACTGSEETLRTCPHTTNHNCAHSEDAGVSCIQPIRLVDGRNDYEGRVEIYSNGAWGTICDDYWDDTDASVVCKQLGLANGVARLAATFGEGTGSILMDDLQCTGNETEITSCTHTSSHNCGHYEDAGVLCSPPIKLVGGTSSLEGRIEVFKNGVWGTVCDDSFDDTDASVVCRELGLGTGTARVAGYFGPGTGSILMSSLQCTGIEGSLKSCSYSTSNSCLHAQDAGVTCTCV</sequence>
<keyword evidence="3 5" id="KW-1015">Disulfide bond</keyword>
<protein>
    <recommendedName>
        <fullName evidence="7">SRCR domain-containing protein</fullName>
    </recommendedName>
</protein>
<evidence type="ECO:0000256" key="2">
    <source>
        <dbReference type="ARBA" id="ARBA00022737"/>
    </source>
</evidence>
<dbReference type="FunFam" id="3.10.250.10:FF:000006">
    <property type="entry name" value="neurotrypsin isoform X2"/>
    <property type="match status" value="10"/>
</dbReference>
<feature type="disulfide bond" evidence="5">
    <location>
        <begin position="296"/>
        <end position="306"/>
    </location>
</feature>
<evidence type="ECO:0000256" key="1">
    <source>
        <dbReference type="ARBA" id="ARBA00022729"/>
    </source>
</evidence>
<feature type="domain" description="SRCR" evidence="7">
    <location>
        <begin position="328"/>
        <end position="426"/>
    </location>
</feature>
<feature type="disulfide bond" evidence="5">
    <location>
        <begin position="1307"/>
        <end position="1317"/>
    </location>
</feature>
<name>A0A1X7URH8_AMPQE</name>
<feature type="domain" description="SRCR" evidence="7">
    <location>
        <begin position="228"/>
        <end position="325"/>
    </location>
</feature>
<keyword evidence="4" id="KW-0325">Glycoprotein</keyword>
<keyword evidence="1 6" id="KW-0732">Signal</keyword>
<dbReference type="GO" id="GO:0016020">
    <property type="term" value="C:membrane"/>
    <property type="evidence" value="ECO:0007669"/>
    <property type="project" value="InterPro"/>
</dbReference>
<feature type="disulfide bond" evidence="5">
    <location>
        <begin position="196"/>
        <end position="206"/>
    </location>
</feature>
<feature type="domain" description="SRCR" evidence="7">
    <location>
        <begin position="938"/>
        <end position="1035"/>
    </location>
</feature>
<evidence type="ECO:0000256" key="6">
    <source>
        <dbReference type="SAM" id="SignalP"/>
    </source>
</evidence>
<dbReference type="Gene3D" id="3.10.250.10">
    <property type="entry name" value="SRCR-like domain"/>
    <property type="match status" value="14"/>
</dbReference>
<dbReference type="InterPro" id="IPR001190">
    <property type="entry name" value="SRCR"/>
</dbReference>
<feature type="disulfide bond" evidence="5">
    <location>
        <begin position="599"/>
        <end position="609"/>
    </location>
</feature>
<dbReference type="EnsemblMetazoa" id="Aqu2.1.29997_001">
    <property type="protein sequence ID" value="Aqu2.1.29997_001"/>
    <property type="gene ID" value="Aqu2.1.29997"/>
</dbReference>
<dbReference type="OrthoDB" id="536948at2759"/>
<keyword evidence="2" id="KW-0677">Repeat</keyword>
<feature type="domain" description="SRCR" evidence="7">
    <location>
        <begin position="1139"/>
        <end position="1236"/>
    </location>
</feature>
<dbReference type="InterPro" id="IPR036772">
    <property type="entry name" value="SRCR-like_dom_sf"/>
</dbReference>
<reference evidence="8" key="1">
    <citation type="submission" date="2017-05" db="UniProtKB">
        <authorList>
            <consortium name="EnsemblMetazoa"/>
        </authorList>
    </citation>
    <scope>IDENTIFICATION</scope>
</reference>
<feature type="domain" description="SRCR" evidence="7">
    <location>
        <begin position="128"/>
        <end position="225"/>
    </location>
</feature>
<dbReference type="PANTHER" id="PTHR19331">
    <property type="entry name" value="SCAVENGER RECEPTOR DOMAIN-CONTAINING"/>
    <property type="match status" value="1"/>
</dbReference>
<feature type="disulfide bond" evidence="5">
    <location>
        <begin position="1107"/>
        <end position="1117"/>
    </location>
</feature>
<evidence type="ECO:0000259" key="7">
    <source>
        <dbReference type="PROSITE" id="PS50287"/>
    </source>
</evidence>
<feature type="disulfide bond" evidence="5">
    <location>
        <begin position="804"/>
        <end position="814"/>
    </location>
</feature>
<dbReference type="PROSITE" id="PS00420">
    <property type="entry name" value="SRCR_1"/>
    <property type="match status" value="12"/>
</dbReference>
<feature type="disulfide bond" evidence="5">
    <location>
        <begin position="703"/>
        <end position="713"/>
    </location>
</feature>
<feature type="disulfide bond" evidence="5">
    <location>
        <begin position="96"/>
        <end position="106"/>
    </location>
</feature>
<dbReference type="SMART" id="SM00202">
    <property type="entry name" value="SR"/>
    <property type="match status" value="14"/>
</dbReference>
<dbReference type="PROSITE" id="PS50287">
    <property type="entry name" value="SRCR_2"/>
    <property type="match status" value="14"/>
</dbReference>
<dbReference type="PANTHER" id="PTHR19331:SF465">
    <property type="entry name" value="EGG PEPTIDE SPERACT RECEPTOR"/>
    <property type="match status" value="1"/>
</dbReference>
<dbReference type="SUPFAM" id="SSF56487">
    <property type="entry name" value="SRCR-like"/>
    <property type="match status" value="14"/>
</dbReference>
<dbReference type="InParanoid" id="A0A1X7URH8"/>
<evidence type="ECO:0000256" key="5">
    <source>
        <dbReference type="PROSITE-ProRule" id="PRU00196"/>
    </source>
</evidence>
<feature type="domain" description="SRCR" evidence="7">
    <location>
        <begin position="1239"/>
        <end position="1336"/>
    </location>
</feature>
<dbReference type="PRINTS" id="PR00258">
    <property type="entry name" value="SPERACTRCPTR"/>
</dbReference>
<evidence type="ECO:0000256" key="3">
    <source>
        <dbReference type="ARBA" id="ARBA00023157"/>
    </source>
</evidence>
<feature type="domain" description="SRCR" evidence="7">
    <location>
        <begin position="530"/>
        <end position="628"/>
    </location>
</feature>
<dbReference type="eggNOG" id="ENOG502QQ5W">
    <property type="taxonomic scope" value="Eukaryota"/>
</dbReference>
<feature type="domain" description="SRCR" evidence="7">
    <location>
        <begin position="634"/>
        <end position="732"/>
    </location>
</feature>
<feature type="domain" description="SRCR" evidence="7">
    <location>
        <begin position="735"/>
        <end position="833"/>
    </location>
</feature>
<feature type="signal peptide" evidence="6">
    <location>
        <begin position="1"/>
        <end position="19"/>
    </location>
</feature>
<feature type="domain" description="SRCR" evidence="7">
    <location>
        <begin position="1339"/>
        <end position="1436"/>
    </location>
</feature>
<feature type="domain" description="SRCR" evidence="7">
    <location>
        <begin position="1038"/>
        <end position="1136"/>
    </location>
</feature>
<feature type="domain" description="SRCR" evidence="7">
    <location>
        <begin position="429"/>
        <end position="527"/>
    </location>
</feature>
<feature type="disulfide bond" evidence="5">
    <location>
        <begin position="1207"/>
        <end position="1217"/>
    </location>
</feature>
<feature type="disulfide bond" evidence="5">
    <location>
        <begin position="906"/>
        <end position="916"/>
    </location>
</feature>
<dbReference type="Pfam" id="PF00530">
    <property type="entry name" value="SRCR"/>
    <property type="match status" value="14"/>
</dbReference>
<evidence type="ECO:0000256" key="4">
    <source>
        <dbReference type="ARBA" id="ARBA00023180"/>
    </source>
</evidence>